<reference evidence="1 2" key="1">
    <citation type="submission" date="2019-09" db="EMBL/GenBank/DDBJ databases">
        <title>Taxonomy of Antarctic Massilia spp.: description of Massilia rubra sp. nov., Massilia aquatica sp. nov., Massilia mucilaginosa sp. nov., Massilia frigida sp. nov. isolated from streams, lakes and regoliths.</title>
        <authorList>
            <person name="Holochova P."/>
            <person name="Sedlacek I."/>
            <person name="Kralova S."/>
            <person name="Maslanova I."/>
            <person name="Busse H.-J."/>
            <person name="Stankova E."/>
            <person name="Vrbovska V."/>
            <person name="Kovarovic V."/>
            <person name="Bartak M."/>
            <person name="Svec P."/>
            <person name="Pantucek R."/>
        </authorList>
    </citation>
    <scope>NUCLEOTIDE SEQUENCE [LARGE SCALE GENOMIC DNA]</scope>
    <source>
        <strain evidence="1 2">CCM 8693</strain>
    </source>
</reference>
<keyword evidence="2" id="KW-1185">Reference proteome</keyword>
<dbReference type="EMBL" id="VVIW01000046">
    <property type="protein sequence ID" value="NHZ44946.1"/>
    <property type="molecule type" value="Genomic_DNA"/>
</dbReference>
<sequence>MKVVYRLADQLRVYPQRVISAQNVALNTSPNFGGLKGTLGLFGSDECWDNIQQGKFAMLTLSGVIERAYCHFQKATEPFCWSDSDYAQQGGAGEATEIQRMAEQGVLTLPDAAPEQARQRMDVVGLLAALDFIGHQPPDDAAHSLGLSRRQVRR</sequence>
<protein>
    <submittedName>
        <fullName evidence="1">Uncharacterized protein</fullName>
    </submittedName>
</protein>
<evidence type="ECO:0000313" key="1">
    <source>
        <dbReference type="EMBL" id="NHZ44946.1"/>
    </source>
</evidence>
<organism evidence="1 2">
    <name type="scientific">Massilia aquatica</name>
    <dbReference type="NCBI Taxonomy" id="2609000"/>
    <lineage>
        <taxon>Bacteria</taxon>
        <taxon>Pseudomonadati</taxon>
        <taxon>Pseudomonadota</taxon>
        <taxon>Betaproteobacteria</taxon>
        <taxon>Burkholderiales</taxon>
        <taxon>Oxalobacteraceae</taxon>
        <taxon>Telluria group</taxon>
        <taxon>Massilia</taxon>
    </lineage>
</organism>
<evidence type="ECO:0000313" key="2">
    <source>
        <dbReference type="Proteomes" id="UP000819052"/>
    </source>
</evidence>
<name>A0ABX0MRU2_9BURK</name>
<dbReference type="Proteomes" id="UP000819052">
    <property type="component" value="Unassembled WGS sequence"/>
</dbReference>
<accession>A0ABX0MRU2</accession>
<comment type="caution">
    <text evidence="1">The sequence shown here is derived from an EMBL/GenBank/DDBJ whole genome shotgun (WGS) entry which is preliminary data.</text>
</comment>
<proteinExistence type="predicted"/>
<gene>
    <name evidence="1" type="ORF">F1609_33095</name>
</gene>
<dbReference type="RefSeq" id="WP_167082100.1">
    <property type="nucleotide sequence ID" value="NZ_VVIW01000046.1"/>
</dbReference>